<name>A0A7Y6DWI2_9CELL</name>
<protein>
    <submittedName>
        <fullName evidence="1">MoaD/ThiS family protein</fullName>
    </submittedName>
</protein>
<organism evidence="1 2">
    <name type="scientific">Cellulomonas humilata</name>
    <dbReference type="NCBI Taxonomy" id="144055"/>
    <lineage>
        <taxon>Bacteria</taxon>
        <taxon>Bacillati</taxon>
        <taxon>Actinomycetota</taxon>
        <taxon>Actinomycetes</taxon>
        <taxon>Micrococcales</taxon>
        <taxon>Cellulomonadaceae</taxon>
        <taxon>Cellulomonas</taxon>
    </lineage>
</organism>
<dbReference type="InterPro" id="IPR016155">
    <property type="entry name" value="Mopterin_synth/thiamin_S_b"/>
</dbReference>
<dbReference type="EMBL" id="JABMCI010000043">
    <property type="protein sequence ID" value="NUU16270.1"/>
    <property type="molecule type" value="Genomic_DNA"/>
</dbReference>
<dbReference type="Gene3D" id="3.10.20.30">
    <property type="match status" value="1"/>
</dbReference>
<dbReference type="Pfam" id="PF02597">
    <property type="entry name" value="ThiS"/>
    <property type="match status" value="1"/>
</dbReference>
<comment type="caution">
    <text evidence="1">The sequence shown here is derived from an EMBL/GenBank/DDBJ whole genome shotgun (WGS) entry which is preliminary data.</text>
</comment>
<keyword evidence="2" id="KW-1185">Reference proteome</keyword>
<dbReference type="AlphaFoldDB" id="A0A7Y6DWI2"/>
<dbReference type="Proteomes" id="UP000565724">
    <property type="component" value="Unassembled WGS sequence"/>
</dbReference>
<dbReference type="InterPro" id="IPR012675">
    <property type="entry name" value="Beta-grasp_dom_sf"/>
</dbReference>
<dbReference type="SUPFAM" id="SSF54285">
    <property type="entry name" value="MoaD/ThiS"/>
    <property type="match status" value="1"/>
</dbReference>
<sequence>MRAMALVRYVAAAAEAAGTAAEQVPASTVGELRAQVLTRHGGELAQLIGRCSFVVDGVTSDDGAVLGPSDVVDVVPGL</sequence>
<proteinExistence type="predicted"/>
<dbReference type="InterPro" id="IPR003749">
    <property type="entry name" value="ThiS/MoaD-like"/>
</dbReference>
<reference evidence="1 2" key="1">
    <citation type="submission" date="2020-05" db="EMBL/GenBank/DDBJ databases">
        <title>Genome Sequencing of Type Strains.</title>
        <authorList>
            <person name="Lemaire J.F."/>
            <person name="Inderbitzin P."/>
            <person name="Gregorio O.A."/>
            <person name="Collins S.B."/>
            <person name="Wespe N."/>
            <person name="Knight-Connoni V."/>
        </authorList>
    </citation>
    <scope>NUCLEOTIDE SEQUENCE [LARGE SCALE GENOMIC DNA]</scope>
    <source>
        <strain evidence="1 2">ATCC 25174</strain>
    </source>
</reference>
<accession>A0A7Y6DWI2</accession>
<evidence type="ECO:0000313" key="1">
    <source>
        <dbReference type="EMBL" id="NUU16270.1"/>
    </source>
</evidence>
<evidence type="ECO:0000313" key="2">
    <source>
        <dbReference type="Proteomes" id="UP000565724"/>
    </source>
</evidence>
<gene>
    <name evidence="1" type="ORF">HP550_03270</name>
</gene>